<dbReference type="InterPro" id="IPR050817">
    <property type="entry name" value="DjlA_DnaK_co-chaperone"/>
</dbReference>
<evidence type="ECO:0000313" key="4">
    <source>
        <dbReference type="Proteomes" id="UP001189429"/>
    </source>
</evidence>
<dbReference type="InterPro" id="IPR001623">
    <property type="entry name" value="DnaJ_domain"/>
</dbReference>
<gene>
    <name evidence="3" type="ORF">PCOR1329_LOCUS15971</name>
</gene>
<keyword evidence="4" id="KW-1185">Reference proteome</keyword>
<dbReference type="CDD" id="cd06257">
    <property type="entry name" value="DnaJ"/>
    <property type="match status" value="1"/>
</dbReference>
<dbReference type="Pfam" id="PF00226">
    <property type="entry name" value="DnaJ"/>
    <property type="match status" value="1"/>
</dbReference>
<dbReference type="SUPFAM" id="SSF46565">
    <property type="entry name" value="Chaperone J-domain"/>
    <property type="match status" value="1"/>
</dbReference>
<reference evidence="3" key="1">
    <citation type="submission" date="2023-10" db="EMBL/GenBank/DDBJ databases">
        <authorList>
            <person name="Chen Y."/>
            <person name="Shah S."/>
            <person name="Dougan E. K."/>
            <person name="Thang M."/>
            <person name="Chan C."/>
        </authorList>
    </citation>
    <scope>NUCLEOTIDE SEQUENCE [LARGE SCALE GENOMIC DNA]</scope>
</reference>
<feature type="compositionally biased region" description="Low complexity" evidence="1">
    <location>
        <begin position="103"/>
        <end position="124"/>
    </location>
</feature>
<dbReference type="EMBL" id="CAUYUJ010004877">
    <property type="protein sequence ID" value="CAK0811334.1"/>
    <property type="molecule type" value="Genomic_DNA"/>
</dbReference>
<proteinExistence type="predicted"/>
<feature type="non-terminal residue" evidence="3">
    <location>
        <position position="403"/>
    </location>
</feature>
<dbReference type="InterPro" id="IPR036869">
    <property type="entry name" value="J_dom_sf"/>
</dbReference>
<comment type="caution">
    <text evidence="3">The sequence shown here is derived from an EMBL/GenBank/DDBJ whole genome shotgun (WGS) entry which is preliminary data.</text>
</comment>
<accession>A0ABN9QZ67</accession>
<dbReference type="Gene3D" id="1.10.287.110">
    <property type="entry name" value="DnaJ domain"/>
    <property type="match status" value="1"/>
</dbReference>
<name>A0ABN9QZ67_9DINO</name>
<feature type="domain" description="J" evidence="2">
    <location>
        <begin position="21"/>
        <end position="84"/>
    </location>
</feature>
<feature type="region of interest" description="Disordered" evidence="1">
    <location>
        <begin position="1"/>
        <end position="23"/>
    </location>
</feature>
<protein>
    <recommendedName>
        <fullName evidence="2">J domain-containing protein</fullName>
    </recommendedName>
</protein>
<dbReference type="SMART" id="SM00271">
    <property type="entry name" value="DnaJ"/>
    <property type="match status" value="1"/>
</dbReference>
<dbReference type="Proteomes" id="UP001189429">
    <property type="component" value="Unassembled WGS sequence"/>
</dbReference>
<feature type="region of interest" description="Disordered" evidence="1">
    <location>
        <begin position="171"/>
        <end position="193"/>
    </location>
</feature>
<feature type="region of interest" description="Disordered" evidence="1">
    <location>
        <begin position="76"/>
        <end position="124"/>
    </location>
</feature>
<evidence type="ECO:0000256" key="1">
    <source>
        <dbReference type="SAM" id="MobiDB-lite"/>
    </source>
</evidence>
<organism evidence="3 4">
    <name type="scientific">Prorocentrum cordatum</name>
    <dbReference type="NCBI Taxonomy" id="2364126"/>
    <lineage>
        <taxon>Eukaryota</taxon>
        <taxon>Sar</taxon>
        <taxon>Alveolata</taxon>
        <taxon>Dinophyceae</taxon>
        <taxon>Prorocentrales</taxon>
        <taxon>Prorocentraceae</taxon>
        <taxon>Prorocentrum</taxon>
    </lineage>
</organism>
<evidence type="ECO:0000259" key="2">
    <source>
        <dbReference type="PROSITE" id="PS50076"/>
    </source>
</evidence>
<feature type="compositionally biased region" description="Low complexity" evidence="1">
    <location>
        <begin position="1"/>
        <end position="22"/>
    </location>
</feature>
<sequence>MPLTAPAAPAGSAPGALAGGDPYATLNVRADASAEELRTAYRRAALSAHPDKGGSAEAFHGVAAAFEALSCPVAGQSSERERAAKRQPPAGQPPAPPPRQRRGAPAAAEEGGDAAPEAAARGAAQLRESRAARLGRVRALLRCMDKEARHASILRMAPRVRAALVDFMRSGAEEQDPDEPAVRPPPRRRGGPGAVRLREVRGRAGAKYSAQLDVESLRVYTRKVPLEDALEAQLALAQARDRLASAGPEVWESPAEVCAAFGAALREPGAGAGRWGLAVFVQMRAPEMVAGSVAITSPAMALPQAVELRRRLLAARAASWERFRAEWVALLAGGRRGLSQEEAAAAADAARRDFVAQRLAAAVRDLQRDVEGAELRGARPTPTLKCSGIGQTSYPDASVQEWA</sequence>
<evidence type="ECO:0000313" key="3">
    <source>
        <dbReference type="EMBL" id="CAK0811334.1"/>
    </source>
</evidence>
<dbReference type="PANTHER" id="PTHR24074">
    <property type="entry name" value="CO-CHAPERONE PROTEIN DJLA"/>
    <property type="match status" value="1"/>
</dbReference>
<dbReference type="PROSITE" id="PS50076">
    <property type="entry name" value="DNAJ_2"/>
    <property type="match status" value="1"/>
</dbReference>